<dbReference type="CDD" id="cd00090">
    <property type="entry name" value="HTH_ARSR"/>
    <property type="match status" value="1"/>
</dbReference>
<proteinExistence type="predicted"/>
<dbReference type="InterPro" id="IPR001845">
    <property type="entry name" value="HTH_ArsR_DNA-bd_dom"/>
</dbReference>
<keyword evidence="1" id="KW-0805">Transcription regulation</keyword>
<evidence type="ECO:0000259" key="4">
    <source>
        <dbReference type="PROSITE" id="PS50987"/>
    </source>
</evidence>
<evidence type="ECO:0000313" key="5">
    <source>
        <dbReference type="EMBL" id="MBD0726341.1"/>
    </source>
</evidence>
<dbReference type="InterPro" id="IPR036388">
    <property type="entry name" value="WH-like_DNA-bd_sf"/>
</dbReference>
<dbReference type="PRINTS" id="PR00778">
    <property type="entry name" value="HTHARSR"/>
</dbReference>
<evidence type="ECO:0000256" key="3">
    <source>
        <dbReference type="ARBA" id="ARBA00023163"/>
    </source>
</evidence>
<sequence length="95" mass="11091">MITELNSKQVEKISKALGDPYRLQIMDMISKRKDFMQCCEVSECFNLAQSTMSHHLKQLVEAELLVAEKEGRNLRFTINREICEAYSRYIARLGF</sequence>
<name>A0ABR7UTV0_9FLAO</name>
<dbReference type="Proteomes" id="UP000661715">
    <property type="component" value="Unassembled WGS sequence"/>
</dbReference>
<keyword evidence="3" id="KW-0804">Transcription</keyword>
<evidence type="ECO:0000313" key="6">
    <source>
        <dbReference type="Proteomes" id="UP000661715"/>
    </source>
</evidence>
<comment type="caution">
    <text evidence="5">The sequence shown here is derived from an EMBL/GenBank/DDBJ whole genome shotgun (WGS) entry which is preliminary data.</text>
</comment>
<evidence type="ECO:0000256" key="1">
    <source>
        <dbReference type="ARBA" id="ARBA00023015"/>
    </source>
</evidence>
<dbReference type="PANTHER" id="PTHR43132">
    <property type="entry name" value="ARSENICAL RESISTANCE OPERON REPRESSOR ARSR-RELATED"/>
    <property type="match status" value="1"/>
</dbReference>
<dbReference type="InterPro" id="IPR051011">
    <property type="entry name" value="Metal_resp_trans_reg"/>
</dbReference>
<dbReference type="Gene3D" id="1.10.10.10">
    <property type="entry name" value="Winged helix-like DNA-binding domain superfamily/Winged helix DNA-binding domain"/>
    <property type="match status" value="1"/>
</dbReference>
<dbReference type="InterPro" id="IPR011991">
    <property type="entry name" value="ArsR-like_HTH"/>
</dbReference>
<dbReference type="SMART" id="SM00418">
    <property type="entry name" value="HTH_ARSR"/>
    <property type="match status" value="1"/>
</dbReference>
<organism evidence="5 6">
    <name type="scientific">Flavobacterium pokkalii</name>
    <dbReference type="NCBI Taxonomy" id="1940408"/>
    <lineage>
        <taxon>Bacteria</taxon>
        <taxon>Pseudomonadati</taxon>
        <taxon>Bacteroidota</taxon>
        <taxon>Flavobacteriia</taxon>
        <taxon>Flavobacteriales</taxon>
        <taxon>Flavobacteriaceae</taxon>
        <taxon>Flavobacterium</taxon>
    </lineage>
</organism>
<dbReference type="RefSeq" id="WP_188221395.1">
    <property type="nucleotide sequence ID" value="NZ_NASZ01000026.1"/>
</dbReference>
<keyword evidence="2" id="KW-0238">DNA-binding</keyword>
<accession>A0ABR7UTV0</accession>
<dbReference type="SUPFAM" id="SSF46785">
    <property type="entry name" value="Winged helix' DNA-binding domain"/>
    <property type="match status" value="1"/>
</dbReference>
<gene>
    <name evidence="5" type="ORF">B6A10_14265</name>
</gene>
<protein>
    <submittedName>
        <fullName evidence="5">Transcriptional regulator</fullName>
    </submittedName>
</protein>
<keyword evidence="6" id="KW-1185">Reference proteome</keyword>
<dbReference type="EMBL" id="NASZ01000026">
    <property type="protein sequence ID" value="MBD0726341.1"/>
    <property type="molecule type" value="Genomic_DNA"/>
</dbReference>
<dbReference type="PANTHER" id="PTHR43132:SF2">
    <property type="entry name" value="ARSENICAL RESISTANCE OPERON REPRESSOR ARSR-RELATED"/>
    <property type="match status" value="1"/>
</dbReference>
<dbReference type="InterPro" id="IPR036390">
    <property type="entry name" value="WH_DNA-bd_sf"/>
</dbReference>
<dbReference type="NCBIfam" id="NF033788">
    <property type="entry name" value="HTH_metalloreg"/>
    <property type="match status" value="1"/>
</dbReference>
<evidence type="ECO:0000256" key="2">
    <source>
        <dbReference type="ARBA" id="ARBA00023125"/>
    </source>
</evidence>
<dbReference type="Pfam" id="PF01022">
    <property type="entry name" value="HTH_5"/>
    <property type="match status" value="1"/>
</dbReference>
<reference evidence="5 6" key="1">
    <citation type="journal article" date="2020" name="Microbiol. Res.">
        <title>Flavobacterium pokkalii sp. nov., a novel plant growth promoting native rhizobacteria isolated from pokkali rice grown in coastal saline affected agricultural regions of southern India, Kerala.</title>
        <authorList>
            <person name="Menon R.R."/>
            <person name="Kumari S."/>
            <person name="Viver T."/>
            <person name="Rameshkumar N."/>
        </authorList>
    </citation>
    <scope>NUCLEOTIDE SEQUENCE [LARGE SCALE GENOMIC DNA]</scope>
    <source>
        <strain evidence="5 6">L1I52</strain>
    </source>
</reference>
<dbReference type="PROSITE" id="PS50987">
    <property type="entry name" value="HTH_ARSR_2"/>
    <property type="match status" value="1"/>
</dbReference>
<feature type="domain" description="HTH arsR-type" evidence="4">
    <location>
        <begin position="2"/>
        <end position="95"/>
    </location>
</feature>